<name>A0A699XKU4_TANCI</name>
<organism evidence="1">
    <name type="scientific">Tanacetum cinerariifolium</name>
    <name type="common">Dalmatian daisy</name>
    <name type="synonym">Chrysanthemum cinerariifolium</name>
    <dbReference type="NCBI Taxonomy" id="118510"/>
    <lineage>
        <taxon>Eukaryota</taxon>
        <taxon>Viridiplantae</taxon>
        <taxon>Streptophyta</taxon>
        <taxon>Embryophyta</taxon>
        <taxon>Tracheophyta</taxon>
        <taxon>Spermatophyta</taxon>
        <taxon>Magnoliopsida</taxon>
        <taxon>eudicotyledons</taxon>
        <taxon>Gunneridae</taxon>
        <taxon>Pentapetalae</taxon>
        <taxon>asterids</taxon>
        <taxon>campanulids</taxon>
        <taxon>Asterales</taxon>
        <taxon>Asteraceae</taxon>
        <taxon>Asteroideae</taxon>
        <taxon>Anthemideae</taxon>
        <taxon>Anthemidinae</taxon>
        <taxon>Tanacetum</taxon>
    </lineage>
</organism>
<comment type="caution">
    <text evidence="1">The sequence shown here is derived from an EMBL/GenBank/DDBJ whole genome shotgun (WGS) entry which is preliminary data.</text>
</comment>
<reference evidence="1" key="1">
    <citation type="journal article" date="2019" name="Sci. Rep.">
        <title>Draft genome of Tanacetum cinerariifolium, the natural source of mosquito coil.</title>
        <authorList>
            <person name="Yamashiro T."/>
            <person name="Shiraishi A."/>
            <person name="Satake H."/>
            <person name="Nakayama K."/>
        </authorList>
    </citation>
    <scope>NUCLEOTIDE SEQUENCE</scope>
</reference>
<protein>
    <submittedName>
        <fullName evidence="1">Uncharacterized protein</fullName>
    </submittedName>
</protein>
<accession>A0A699XKU4</accession>
<dbReference type="EMBL" id="BKCJ011869839">
    <property type="protein sequence ID" value="GFD59833.1"/>
    <property type="molecule type" value="Genomic_DNA"/>
</dbReference>
<gene>
    <name evidence="1" type="ORF">Tci_931802</name>
</gene>
<proteinExistence type="predicted"/>
<evidence type="ECO:0000313" key="1">
    <source>
        <dbReference type="EMBL" id="GFD59833.1"/>
    </source>
</evidence>
<dbReference type="AlphaFoldDB" id="A0A699XKU4"/>
<sequence>VRSRSSFCSSGADLRCQTWTSTKSETIVAMKRMSPRYCFIESSMAKGQQLFDHVAWPNSSSSP</sequence>
<feature type="non-terminal residue" evidence="1">
    <location>
        <position position="1"/>
    </location>
</feature>